<dbReference type="RefSeq" id="WP_379982007.1">
    <property type="nucleotide sequence ID" value="NZ_JBHSFV010000015.1"/>
</dbReference>
<evidence type="ECO:0000313" key="2">
    <source>
        <dbReference type="EMBL" id="MFC4636122.1"/>
    </source>
</evidence>
<evidence type="ECO:0000256" key="1">
    <source>
        <dbReference type="SAM" id="SignalP"/>
    </source>
</evidence>
<keyword evidence="1" id="KW-0732">Signal</keyword>
<feature type="signal peptide" evidence="1">
    <location>
        <begin position="1"/>
        <end position="27"/>
    </location>
</feature>
<accession>A0ABV9I119</accession>
<protein>
    <recommendedName>
        <fullName evidence="4">Secreted protein</fullName>
    </recommendedName>
</protein>
<keyword evidence="3" id="KW-1185">Reference proteome</keyword>
<dbReference type="Proteomes" id="UP001596043">
    <property type="component" value="Unassembled WGS sequence"/>
</dbReference>
<reference evidence="3" key="1">
    <citation type="journal article" date="2019" name="Int. J. Syst. Evol. Microbiol.">
        <title>The Global Catalogue of Microorganisms (GCM) 10K type strain sequencing project: providing services to taxonomists for standard genome sequencing and annotation.</title>
        <authorList>
            <consortium name="The Broad Institute Genomics Platform"/>
            <consortium name="The Broad Institute Genome Sequencing Center for Infectious Disease"/>
            <person name="Wu L."/>
            <person name="Ma J."/>
        </authorList>
    </citation>
    <scope>NUCLEOTIDE SEQUENCE [LARGE SCALE GENOMIC DNA]</scope>
    <source>
        <strain evidence="3">YJ-61-S</strain>
    </source>
</reference>
<dbReference type="EMBL" id="JBHSFV010000015">
    <property type="protein sequence ID" value="MFC4636122.1"/>
    <property type="molecule type" value="Genomic_DNA"/>
</dbReference>
<sequence length="235" mass="26158">MKTTPKTSIFQSLLVCSLFLCATLGYAQIDAPRKSIKIDGKQPNQAETPILVSPENASSSVSSSTVSVKSKVRLGQPESGTKKKEVRFMEGEEFAKKDYTALENKMNNKTNHTKDAGLQPEFYNDQFLGDFRSGSKFVRFLYRDHQYVDGDRVSVSVNDTIIHPNIHLAGEFQGFYIDLKKGFNKIDITALNQGTSGPNTAQFVMYDDNRQVISSNVWNLATGVKATVIIVKDED</sequence>
<feature type="chain" id="PRO_5045495858" description="Secreted protein" evidence="1">
    <location>
        <begin position="28"/>
        <end position="235"/>
    </location>
</feature>
<comment type="caution">
    <text evidence="2">The sequence shown here is derived from an EMBL/GenBank/DDBJ whole genome shotgun (WGS) entry which is preliminary data.</text>
</comment>
<name>A0ABV9I119_9FLAO</name>
<proteinExistence type="predicted"/>
<organism evidence="2 3">
    <name type="scientific">Dokdonia ponticola</name>
    <dbReference type="NCBI Taxonomy" id="2041041"/>
    <lineage>
        <taxon>Bacteria</taxon>
        <taxon>Pseudomonadati</taxon>
        <taxon>Bacteroidota</taxon>
        <taxon>Flavobacteriia</taxon>
        <taxon>Flavobacteriales</taxon>
        <taxon>Flavobacteriaceae</taxon>
        <taxon>Dokdonia</taxon>
    </lineage>
</organism>
<evidence type="ECO:0000313" key="3">
    <source>
        <dbReference type="Proteomes" id="UP001596043"/>
    </source>
</evidence>
<evidence type="ECO:0008006" key="4">
    <source>
        <dbReference type="Google" id="ProtNLM"/>
    </source>
</evidence>
<gene>
    <name evidence="2" type="ORF">ACFO3O_19605</name>
</gene>